<evidence type="ECO:0000313" key="3">
    <source>
        <dbReference type="Proteomes" id="UP000621560"/>
    </source>
</evidence>
<evidence type="ECO:0000313" key="2">
    <source>
        <dbReference type="EMBL" id="MBD2848338.1"/>
    </source>
</evidence>
<dbReference type="AlphaFoldDB" id="A0A927BWU4"/>
<dbReference type="Proteomes" id="UP000621560">
    <property type="component" value="Unassembled WGS sequence"/>
</dbReference>
<name>A0A927BWU4_9BACL</name>
<feature type="transmembrane region" description="Helical" evidence="1">
    <location>
        <begin position="53"/>
        <end position="74"/>
    </location>
</feature>
<keyword evidence="1" id="KW-0472">Membrane</keyword>
<gene>
    <name evidence="2" type="ORF">IDH44_24420</name>
</gene>
<sequence length="176" mass="20627">MERLSTLSKDATYYQYQLVQKVPVRPELIASYAIMALMLGGMLAAVYSVTGIFAWLIGLPATMLLQWLIVRLTMLRVDEPEDRRWGWRWRLPWLGYLPIRYAEHALMRRLNRHLLGLGLSAIAVAYPWASEALMISLVAWHCWLLAPRLLLLRKLRRARRDGVLQLHEQEVTFHHR</sequence>
<proteinExistence type="predicted"/>
<organism evidence="2 3">
    <name type="scientific">Paenibacillus sabuli</name>
    <dbReference type="NCBI Taxonomy" id="2772509"/>
    <lineage>
        <taxon>Bacteria</taxon>
        <taxon>Bacillati</taxon>
        <taxon>Bacillota</taxon>
        <taxon>Bacilli</taxon>
        <taxon>Bacillales</taxon>
        <taxon>Paenibacillaceae</taxon>
        <taxon>Paenibacillus</taxon>
    </lineage>
</organism>
<dbReference type="EMBL" id="JACXIZ010000061">
    <property type="protein sequence ID" value="MBD2848338.1"/>
    <property type="molecule type" value="Genomic_DNA"/>
</dbReference>
<keyword evidence="1" id="KW-1133">Transmembrane helix</keyword>
<keyword evidence="3" id="KW-1185">Reference proteome</keyword>
<protein>
    <submittedName>
        <fullName evidence="2">Transposase</fullName>
    </submittedName>
</protein>
<reference evidence="2" key="1">
    <citation type="submission" date="2020-09" db="EMBL/GenBank/DDBJ databases">
        <title>A novel bacterium of genus Paenibacillus, isolated from South China Sea.</title>
        <authorList>
            <person name="Huang H."/>
            <person name="Mo K."/>
            <person name="Hu Y."/>
        </authorList>
    </citation>
    <scope>NUCLEOTIDE SEQUENCE</scope>
    <source>
        <strain evidence="2">IB182496</strain>
    </source>
</reference>
<accession>A0A927BWU4</accession>
<feature type="transmembrane region" description="Helical" evidence="1">
    <location>
        <begin position="132"/>
        <end position="151"/>
    </location>
</feature>
<evidence type="ECO:0000256" key="1">
    <source>
        <dbReference type="SAM" id="Phobius"/>
    </source>
</evidence>
<comment type="caution">
    <text evidence="2">The sequence shown here is derived from an EMBL/GenBank/DDBJ whole genome shotgun (WGS) entry which is preliminary data.</text>
</comment>
<keyword evidence="1" id="KW-0812">Transmembrane</keyword>
<feature type="transmembrane region" description="Helical" evidence="1">
    <location>
        <begin position="110"/>
        <end position="126"/>
    </location>
</feature>
<feature type="transmembrane region" description="Helical" evidence="1">
    <location>
        <begin position="28"/>
        <end position="47"/>
    </location>
</feature>